<keyword evidence="7" id="KW-1185">Reference proteome</keyword>
<evidence type="ECO:0000256" key="2">
    <source>
        <dbReference type="ARBA" id="ARBA00006644"/>
    </source>
</evidence>
<dbReference type="GO" id="GO:0071013">
    <property type="term" value="C:catalytic step 2 spliceosome"/>
    <property type="evidence" value="ECO:0007669"/>
    <property type="project" value="TreeGrafter"/>
</dbReference>
<dbReference type="GO" id="GO:0045292">
    <property type="term" value="P:mRNA cis splicing, via spliceosome"/>
    <property type="evidence" value="ECO:0007669"/>
    <property type="project" value="TreeGrafter"/>
</dbReference>
<feature type="compositionally biased region" description="Basic and acidic residues" evidence="5">
    <location>
        <begin position="158"/>
        <end position="190"/>
    </location>
</feature>
<dbReference type="AlphaFoldDB" id="A0A3N4I4C2"/>
<feature type="compositionally biased region" description="Acidic residues" evidence="5">
    <location>
        <begin position="98"/>
        <end position="112"/>
    </location>
</feature>
<sequence length="252" mass="28317">MTTAHRPTFDPARGKEISTGPAYHQRLLPAHTKLKFRQPGQGGATDKKRDLRAELLKAEAAHYAKVKGTPLPADDDDADETPATVAGTKRIAESRDVDMDDEGGDGDADEDNPETKRRKILEATRDIDADSDGSGGSDSSDSDSSDDDDDDEEDETADLMRELEKIKRERAEAKEREEREKAEAEQEKKEYEIAKGNPLLNTTDFTVKRRWDDDVIFKNQARGTDDKGKKPEFVNDVLRSSFHKKFMSKYVR</sequence>
<dbReference type="PANTHER" id="PTHR12718">
    <property type="entry name" value="CELL CYCLE CONTROL PROTEIN CWF15"/>
    <property type="match status" value="1"/>
</dbReference>
<evidence type="ECO:0000313" key="7">
    <source>
        <dbReference type="Proteomes" id="UP000275078"/>
    </source>
</evidence>
<accession>A0A3N4I4C2</accession>
<evidence type="ECO:0000256" key="1">
    <source>
        <dbReference type="ARBA" id="ARBA00003777"/>
    </source>
</evidence>
<dbReference type="PANTHER" id="PTHR12718:SF2">
    <property type="entry name" value="SPLICEOSOME-ASSOCIATED PROTEIN CWC15 HOMOLOG"/>
    <property type="match status" value="1"/>
</dbReference>
<evidence type="ECO:0000256" key="4">
    <source>
        <dbReference type="ARBA" id="ARBA00023187"/>
    </source>
</evidence>
<feature type="region of interest" description="Disordered" evidence="5">
    <location>
        <begin position="63"/>
        <end position="190"/>
    </location>
</feature>
<keyword evidence="3" id="KW-0507">mRNA processing</keyword>
<dbReference type="STRING" id="1160509.A0A3N4I4C2"/>
<comment type="similarity">
    <text evidence="2">Belongs to the CWC15 family.</text>
</comment>
<proteinExistence type="inferred from homology"/>
<protein>
    <submittedName>
        <fullName evidence="6">Cwf15/Cwc15 cell cycle control protein</fullName>
    </submittedName>
</protein>
<comment type="function">
    <text evidence="1">Involved in pre-mRNA splicing.</text>
</comment>
<dbReference type="GO" id="GO:0003723">
    <property type="term" value="F:RNA binding"/>
    <property type="evidence" value="ECO:0007669"/>
    <property type="project" value="TreeGrafter"/>
</dbReference>
<gene>
    <name evidence="6" type="ORF">BJ508DRAFT_227898</name>
</gene>
<dbReference type="Pfam" id="PF04889">
    <property type="entry name" value="Cwf_Cwc_15"/>
    <property type="match status" value="1"/>
</dbReference>
<dbReference type="OrthoDB" id="30179at2759"/>
<keyword evidence="4" id="KW-0508">mRNA splicing</keyword>
<reference evidence="6 7" key="1">
    <citation type="journal article" date="2018" name="Nat. Ecol. Evol.">
        <title>Pezizomycetes genomes reveal the molecular basis of ectomycorrhizal truffle lifestyle.</title>
        <authorList>
            <person name="Murat C."/>
            <person name="Payen T."/>
            <person name="Noel B."/>
            <person name="Kuo A."/>
            <person name="Morin E."/>
            <person name="Chen J."/>
            <person name="Kohler A."/>
            <person name="Krizsan K."/>
            <person name="Balestrini R."/>
            <person name="Da Silva C."/>
            <person name="Montanini B."/>
            <person name="Hainaut M."/>
            <person name="Levati E."/>
            <person name="Barry K.W."/>
            <person name="Belfiori B."/>
            <person name="Cichocki N."/>
            <person name="Clum A."/>
            <person name="Dockter R.B."/>
            <person name="Fauchery L."/>
            <person name="Guy J."/>
            <person name="Iotti M."/>
            <person name="Le Tacon F."/>
            <person name="Lindquist E.A."/>
            <person name="Lipzen A."/>
            <person name="Malagnac F."/>
            <person name="Mello A."/>
            <person name="Molinier V."/>
            <person name="Miyauchi S."/>
            <person name="Poulain J."/>
            <person name="Riccioni C."/>
            <person name="Rubini A."/>
            <person name="Sitrit Y."/>
            <person name="Splivallo R."/>
            <person name="Traeger S."/>
            <person name="Wang M."/>
            <person name="Zifcakova L."/>
            <person name="Wipf D."/>
            <person name="Zambonelli A."/>
            <person name="Paolocci F."/>
            <person name="Nowrousian M."/>
            <person name="Ottonello S."/>
            <person name="Baldrian P."/>
            <person name="Spatafora J.W."/>
            <person name="Henrissat B."/>
            <person name="Nagy L.G."/>
            <person name="Aury J.M."/>
            <person name="Wincker P."/>
            <person name="Grigoriev I.V."/>
            <person name="Bonfante P."/>
            <person name="Martin F.M."/>
        </authorList>
    </citation>
    <scope>NUCLEOTIDE SEQUENCE [LARGE SCALE GENOMIC DNA]</scope>
    <source>
        <strain evidence="6 7">RN42</strain>
    </source>
</reference>
<feature type="region of interest" description="Disordered" evidence="5">
    <location>
        <begin position="1"/>
        <end position="22"/>
    </location>
</feature>
<evidence type="ECO:0000313" key="6">
    <source>
        <dbReference type="EMBL" id="RPA78940.1"/>
    </source>
</evidence>
<dbReference type="Proteomes" id="UP000275078">
    <property type="component" value="Unassembled WGS sequence"/>
</dbReference>
<feature type="compositionally biased region" description="Acidic residues" evidence="5">
    <location>
        <begin position="140"/>
        <end position="157"/>
    </location>
</feature>
<evidence type="ECO:0000256" key="3">
    <source>
        <dbReference type="ARBA" id="ARBA00022664"/>
    </source>
</evidence>
<evidence type="ECO:0000256" key="5">
    <source>
        <dbReference type="SAM" id="MobiDB-lite"/>
    </source>
</evidence>
<organism evidence="6 7">
    <name type="scientific">Ascobolus immersus RN42</name>
    <dbReference type="NCBI Taxonomy" id="1160509"/>
    <lineage>
        <taxon>Eukaryota</taxon>
        <taxon>Fungi</taxon>
        <taxon>Dikarya</taxon>
        <taxon>Ascomycota</taxon>
        <taxon>Pezizomycotina</taxon>
        <taxon>Pezizomycetes</taxon>
        <taxon>Pezizales</taxon>
        <taxon>Ascobolaceae</taxon>
        <taxon>Ascobolus</taxon>
    </lineage>
</organism>
<name>A0A3N4I4C2_ASCIM</name>
<dbReference type="EMBL" id="ML119705">
    <property type="protein sequence ID" value="RPA78940.1"/>
    <property type="molecule type" value="Genomic_DNA"/>
</dbReference>
<dbReference type="InterPro" id="IPR006973">
    <property type="entry name" value="Cwf_Cwc_15"/>
</dbReference>